<comment type="caution">
    <text evidence="3">The sequence shown here is derived from an EMBL/GenBank/DDBJ whole genome shotgun (WGS) entry which is preliminary data.</text>
</comment>
<evidence type="ECO:0000256" key="1">
    <source>
        <dbReference type="SAM" id="Coils"/>
    </source>
</evidence>
<evidence type="ECO:0000313" key="3">
    <source>
        <dbReference type="EMBL" id="KAI9637114.1"/>
    </source>
</evidence>
<dbReference type="GeneID" id="77728063"/>
<name>A0AA38HCG9_9TREE</name>
<feature type="compositionally biased region" description="Pro residues" evidence="2">
    <location>
        <begin position="200"/>
        <end position="211"/>
    </location>
</feature>
<sequence>MSQQPRPTRIPRSTSTATLSRAPSSATLIPSARLAVNQPLRATGSSIPLPKSRIAAVKSTATLRQPSSHLSLRPPRTVRQALEGKVEPSKPIPTIRRISSTNFKENFFAPPPPIQPAKTVPAPARGEKGTLLVRKRSQLLPQRATAPRRSLLNVAPDSKRDAKPSFGAKQLSLRVVTQRPETRLVQVPPAPSPLTNEAPTPSPLPPTPSPLPSTSFSASSLRKSHRTSLHSSLRPGPLPFHLGASPWNGPRTSIDQIKDTEYSFTEDDSVGNLAIPGIPAFATPGKASVSEVFREKEREIERLKTELSEEREAASRMEREVTERELAGKLGHEVEKAKAERMIAEMRRMRLADRFLAVERAAAEALEEIAAKREVIRQLRAML</sequence>
<feature type="coiled-coil region" evidence="1">
    <location>
        <begin position="286"/>
        <end position="320"/>
    </location>
</feature>
<organism evidence="3 4">
    <name type="scientific">Dioszegia hungarica</name>
    <dbReference type="NCBI Taxonomy" id="4972"/>
    <lineage>
        <taxon>Eukaryota</taxon>
        <taxon>Fungi</taxon>
        <taxon>Dikarya</taxon>
        <taxon>Basidiomycota</taxon>
        <taxon>Agaricomycotina</taxon>
        <taxon>Tremellomycetes</taxon>
        <taxon>Tremellales</taxon>
        <taxon>Bulleribasidiaceae</taxon>
        <taxon>Dioszegia</taxon>
    </lineage>
</organism>
<proteinExistence type="predicted"/>
<dbReference type="Proteomes" id="UP001164286">
    <property type="component" value="Unassembled WGS sequence"/>
</dbReference>
<dbReference type="RefSeq" id="XP_052946891.1">
    <property type="nucleotide sequence ID" value="XM_053088858.1"/>
</dbReference>
<evidence type="ECO:0000256" key="2">
    <source>
        <dbReference type="SAM" id="MobiDB-lite"/>
    </source>
</evidence>
<protein>
    <submittedName>
        <fullName evidence="3">Uncharacterized protein</fullName>
    </submittedName>
</protein>
<keyword evidence="4" id="KW-1185">Reference proteome</keyword>
<accession>A0AA38HCG9</accession>
<feature type="region of interest" description="Disordered" evidence="2">
    <location>
        <begin position="136"/>
        <end position="252"/>
    </location>
</feature>
<reference evidence="3" key="1">
    <citation type="journal article" date="2022" name="G3 (Bethesda)">
        <title>High quality genome of the basidiomycete yeast Dioszegia hungarica PDD-24b-2 isolated from cloud water.</title>
        <authorList>
            <person name="Jarrige D."/>
            <person name="Haridas S."/>
            <person name="Bleykasten-Grosshans C."/>
            <person name="Joly M."/>
            <person name="Nadalig T."/>
            <person name="Sancelme M."/>
            <person name="Vuilleumier S."/>
            <person name="Grigoriev I.V."/>
            <person name="Amato P."/>
            <person name="Bringel F."/>
        </authorList>
    </citation>
    <scope>NUCLEOTIDE SEQUENCE</scope>
    <source>
        <strain evidence="3">PDD-24b-2</strain>
    </source>
</reference>
<keyword evidence="1" id="KW-0175">Coiled coil</keyword>
<dbReference type="EMBL" id="JAKWFO010000005">
    <property type="protein sequence ID" value="KAI9637114.1"/>
    <property type="molecule type" value="Genomic_DNA"/>
</dbReference>
<dbReference type="AlphaFoldDB" id="A0AA38HCG9"/>
<gene>
    <name evidence="3" type="ORF">MKK02DRAFT_34153</name>
</gene>
<feature type="compositionally biased region" description="Low complexity" evidence="2">
    <location>
        <begin position="212"/>
        <end position="221"/>
    </location>
</feature>
<evidence type="ECO:0000313" key="4">
    <source>
        <dbReference type="Proteomes" id="UP001164286"/>
    </source>
</evidence>
<feature type="region of interest" description="Disordered" evidence="2">
    <location>
        <begin position="1"/>
        <end position="25"/>
    </location>
</feature>